<feature type="transmembrane region" description="Helical" evidence="2">
    <location>
        <begin position="168"/>
        <end position="185"/>
    </location>
</feature>
<dbReference type="STRING" id="235985.SAMN05414137_106284"/>
<feature type="transmembrane region" description="Helical" evidence="2">
    <location>
        <begin position="54"/>
        <end position="74"/>
    </location>
</feature>
<dbReference type="EMBL" id="FOAZ01000006">
    <property type="protein sequence ID" value="SEL20400.1"/>
    <property type="molecule type" value="Genomic_DNA"/>
</dbReference>
<dbReference type="RefSeq" id="WP_042451139.1">
    <property type="nucleotide sequence ID" value="NZ_BBPN01000021.1"/>
</dbReference>
<evidence type="ECO:0000256" key="2">
    <source>
        <dbReference type="SAM" id="Phobius"/>
    </source>
</evidence>
<feature type="transmembrane region" description="Helical" evidence="2">
    <location>
        <begin position="130"/>
        <end position="156"/>
    </location>
</feature>
<keyword evidence="2" id="KW-1133">Transmembrane helix</keyword>
<evidence type="ECO:0000313" key="3">
    <source>
        <dbReference type="EMBL" id="SEL20400.1"/>
    </source>
</evidence>
<protein>
    <submittedName>
        <fullName evidence="3">Uncharacterized protein</fullName>
    </submittedName>
</protein>
<reference evidence="4" key="1">
    <citation type="submission" date="2016-10" db="EMBL/GenBank/DDBJ databases">
        <authorList>
            <person name="Varghese N."/>
        </authorList>
    </citation>
    <scope>NUCLEOTIDE SEQUENCE [LARGE SCALE GENOMIC DNA]</scope>
    <source>
        <strain evidence="4">DSM 45096 / BCRC 16803 / CGMCC 4.1857 / CIP 109030 / JCM 12277 / KCTC 19219 / NBRC 100920 / 33214</strain>
    </source>
</reference>
<name>A0A1H7NA98_STRJI</name>
<gene>
    <name evidence="3" type="ORF">SAMN05414137_106284</name>
</gene>
<evidence type="ECO:0000256" key="1">
    <source>
        <dbReference type="SAM" id="MobiDB-lite"/>
    </source>
</evidence>
<keyword evidence="4" id="KW-1185">Reference proteome</keyword>
<organism evidence="3 4">
    <name type="scientific">Streptacidiphilus jiangxiensis</name>
    <dbReference type="NCBI Taxonomy" id="235985"/>
    <lineage>
        <taxon>Bacteria</taxon>
        <taxon>Bacillati</taxon>
        <taxon>Actinomycetota</taxon>
        <taxon>Actinomycetes</taxon>
        <taxon>Kitasatosporales</taxon>
        <taxon>Streptomycetaceae</taxon>
        <taxon>Streptacidiphilus</taxon>
    </lineage>
</organism>
<feature type="region of interest" description="Disordered" evidence="1">
    <location>
        <begin position="200"/>
        <end position="228"/>
    </location>
</feature>
<proteinExistence type="predicted"/>
<keyword evidence="2" id="KW-0812">Transmembrane</keyword>
<feature type="transmembrane region" description="Helical" evidence="2">
    <location>
        <begin position="94"/>
        <end position="118"/>
    </location>
</feature>
<feature type="transmembrane region" description="Helical" evidence="2">
    <location>
        <begin position="12"/>
        <end position="33"/>
    </location>
</feature>
<keyword evidence="2" id="KW-0472">Membrane</keyword>
<dbReference type="AlphaFoldDB" id="A0A1H7NA98"/>
<evidence type="ECO:0000313" key="4">
    <source>
        <dbReference type="Proteomes" id="UP000183015"/>
    </source>
</evidence>
<sequence length="228" mass="22964">MADTSLLPGLDVAWVCLGSLGGAVATVLAAWAARAEGDVRAGWRWWVTAGDAWTAGDSWLTNITVVTGVLTSMWSRLTFSGGVLSTGSADATVFVLFLVFTAAAALAPVIYAACAAGGTGAAGDSVTGTAFGYLLAATAVLLGTFGMMAALAVFVWDALAPTPASRSIVLPFLGLGAALTAVYAFRTITAVLRHHATVPGAASPSVPSPTPSSSFLVGSRPSRRSATL</sequence>
<accession>A0A1H7NA98</accession>
<dbReference type="Proteomes" id="UP000183015">
    <property type="component" value="Unassembled WGS sequence"/>
</dbReference>